<evidence type="ECO:0000313" key="1">
    <source>
        <dbReference type="EMBL" id="ODS05534.1"/>
    </source>
</evidence>
<dbReference type="Proteomes" id="UP000095131">
    <property type="component" value="Unassembled WGS sequence"/>
</dbReference>
<dbReference type="SUPFAM" id="SSF50985">
    <property type="entry name" value="RCC1/BLIP-II"/>
    <property type="match status" value="1"/>
</dbReference>
<accession>A0A1E3WI99</accession>
<dbReference type="InterPro" id="IPR009091">
    <property type="entry name" value="RCC1/BLIP-II"/>
</dbReference>
<reference evidence="1 2" key="1">
    <citation type="submission" date="2016-08" db="EMBL/GenBank/DDBJ databases">
        <title>Genome sequencing of Vibrio scophthalmi strain FP3289, an isolated from Paralichthys olivaceus.</title>
        <authorList>
            <person name="Han H.-J."/>
        </authorList>
    </citation>
    <scope>NUCLEOTIDE SEQUENCE [LARGE SCALE GENOMIC DNA]</scope>
    <source>
        <strain evidence="1 2">FP3289</strain>
    </source>
</reference>
<sequence length="774" mass="87134">MLRGLHWSFITALSVGMLSGCSTPIDEQQTLDKKLEAYNAISSPTAEQELAMKTLLAESPHRSGWATVNLAYLYDQPSASQQEKAQILALYDQAFEQGYYSNETVAYVASQHLKGRLPNADQVKGYNYLRFAANLNNEWAQFKVVDLLVQGNAEINLPSVPKSATYYIPRDNVDFQAWHCLATYSYRLTKKCVVDIMLPNANQQTPHALLGLALAYEKGWHVEQSEIKAADYYRQAVELGMAKSELFFADLLLASKDPQQQQKGVALLEERVLSNFELAPTARVRLAAYYFSHQRYKEALKHALNQTQWDDKSAEMEYQLYQHYAKGLATAVDKEKADKYLRLAMLGKLPQAMFDFFSQANTAPDEQAYFIGMAAMKNNLDAILWMVEQALKEGNQEKYQIWLKEAAIAGHTSSQLQLAMIYEKQFSDLAYAAKWYQKAAKSGDKSAKKWLSQHSNNSFTLPPGKLLIDGSFILPNGYSLIPQDNNDYLQANIEQVWPSHCGWVVQRATGEATVVINQNRYYCDPSDQELDLLQQEGVVKVVSNGGSTAAILKNGQLISWGTNQMGGYLIEETQWIEDQEKPWSEYLALYHAMEQDVVDVKALQSGFVALTKSGDVWQWGLGGKAYKIEGKYRQLLGGYRGRDVCGITRDGSLNCWIEPNPEIIITVVKGVKSALSTPFQNGGDGFGLIVLRDGEFDGVLSSWYVYQGGFFEDHELQSNQEIMSFDWRDLCLDKGDHILATREDGAVMRIYYPGVSFMSNFMLQSSSNSVSYCQ</sequence>
<dbReference type="SMART" id="SM00671">
    <property type="entry name" value="SEL1"/>
    <property type="match status" value="4"/>
</dbReference>
<proteinExistence type="predicted"/>
<dbReference type="InterPro" id="IPR011990">
    <property type="entry name" value="TPR-like_helical_dom_sf"/>
</dbReference>
<comment type="caution">
    <text evidence="1">The sequence shown here is derived from an EMBL/GenBank/DDBJ whole genome shotgun (WGS) entry which is preliminary data.</text>
</comment>
<dbReference type="InterPro" id="IPR050767">
    <property type="entry name" value="Sel1_AlgK"/>
</dbReference>
<dbReference type="PANTHER" id="PTHR11102">
    <property type="entry name" value="SEL-1-LIKE PROTEIN"/>
    <property type="match status" value="1"/>
</dbReference>
<dbReference type="PATRIC" id="fig|45658.8.peg.4675"/>
<gene>
    <name evidence="1" type="ORF">VSF3289_04675</name>
</gene>
<evidence type="ECO:0000313" key="2">
    <source>
        <dbReference type="Proteomes" id="UP000095131"/>
    </source>
</evidence>
<dbReference type="PANTHER" id="PTHR11102:SF147">
    <property type="entry name" value="SEL1L ADAPTOR SUBUNIT OF ERAD E3 UBIQUITIN LIGASE"/>
    <property type="match status" value="1"/>
</dbReference>
<dbReference type="Gene3D" id="2.130.10.30">
    <property type="entry name" value="Regulator of chromosome condensation 1/beta-lactamase-inhibitor protein II"/>
    <property type="match status" value="1"/>
</dbReference>
<dbReference type="AlphaFoldDB" id="A0A1E3WI99"/>
<organism evidence="1 2">
    <name type="scientific">Vibrio scophthalmi</name>
    <dbReference type="NCBI Taxonomy" id="45658"/>
    <lineage>
        <taxon>Bacteria</taxon>
        <taxon>Pseudomonadati</taxon>
        <taxon>Pseudomonadota</taxon>
        <taxon>Gammaproteobacteria</taxon>
        <taxon>Vibrionales</taxon>
        <taxon>Vibrionaceae</taxon>
        <taxon>Vibrio</taxon>
    </lineage>
</organism>
<name>A0A1E3WI99_9VIBR</name>
<dbReference type="SUPFAM" id="SSF81901">
    <property type="entry name" value="HCP-like"/>
    <property type="match status" value="2"/>
</dbReference>
<dbReference type="GO" id="GO:0036503">
    <property type="term" value="P:ERAD pathway"/>
    <property type="evidence" value="ECO:0007669"/>
    <property type="project" value="TreeGrafter"/>
</dbReference>
<dbReference type="PROSITE" id="PS51257">
    <property type="entry name" value="PROKAR_LIPOPROTEIN"/>
    <property type="match status" value="1"/>
</dbReference>
<dbReference type="Gene3D" id="1.25.40.10">
    <property type="entry name" value="Tetratricopeptide repeat domain"/>
    <property type="match status" value="3"/>
</dbReference>
<dbReference type="EMBL" id="MDCJ01000007">
    <property type="protein sequence ID" value="ODS05534.1"/>
    <property type="molecule type" value="Genomic_DNA"/>
</dbReference>
<protein>
    <submittedName>
        <fullName evidence="1">Uncharacterized protein</fullName>
    </submittedName>
</protein>
<dbReference type="InterPro" id="IPR006597">
    <property type="entry name" value="Sel1-like"/>
</dbReference>